<feature type="compositionally biased region" description="Pro residues" evidence="1">
    <location>
        <begin position="13"/>
        <end position="25"/>
    </location>
</feature>
<feature type="region of interest" description="Disordered" evidence="1">
    <location>
        <begin position="1"/>
        <end position="75"/>
    </location>
</feature>
<proteinExistence type="predicted"/>
<gene>
    <name evidence="2" type="ORF">DPMN_140113</name>
</gene>
<evidence type="ECO:0000256" key="1">
    <source>
        <dbReference type="SAM" id="MobiDB-lite"/>
    </source>
</evidence>
<feature type="compositionally biased region" description="Pro residues" evidence="1">
    <location>
        <begin position="32"/>
        <end position="42"/>
    </location>
</feature>
<evidence type="ECO:0000313" key="3">
    <source>
        <dbReference type="Proteomes" id="UP000828390"/>
    </source>
</evidence>
<dbReference type="AlphaFoldDB" id="A0A9D4JK28"/>
<organism evidence="2 3">
    <name type="scientific">Dreissena polymorpha</name>
    <name type="common">Zebra mussel</name>
    <name type="synonym">Mytilus polymorpha</name>
    <dbReference type="NCBI Taxonomy" id="45954"/>
    <lineage>
        <taxon>Eukaryota</taxon>
        <taxon>Metazoa</taxon>
        <taxon>Spiralia</taxon>
        <taxon>Lophotrochozoa</taxon>
        <taxon>Mollusca</taxon>
        <taxon>Bivalvia</taxon>
        <taxon>Autobranchia</taxon>
        <taxon>Heteroconchia</taxon>
        <taxon>Euheterodonta</taxon>
        <taxon>Imparidentia</taxon>
        <taxon>Neoheterodontei</taxon>
        <taxon>Myida</taxon>
        <taxon>Dreissenoidea</taxon>
        <taxon>Dreissenidae</taxon>
        <taxon>Dreissena</taxon>
    </lineage>
</organism>
<dbReference type="EMBL" id="JAIWYP010000006">
    <property type="protein sequence ID" value="KAH3811698.1"/>
    <property type="molecule type" value="Genomic_DNA"/>
</dbReference>
<dbReference type="Proteomes" id="UP000828390">
    <property type="component" value="Unassembled WGS sequence"/>
</dbReference>
<accession>A0A9D4JK28</accession>
<reference evidence="2" key="1">
    <citation type="journal article" date="2019" name="bioRxiv">
        <title>The Genome of the Zebra Mussel, Dreissena polymorpha: A Resource for Invasive Species Research.</title>
        <authorList>
            <person name="McCartney M.A."/>
            <person name="Auch B."/>
            <person name="Kono T."/>
            <person name="Mallez S."/>
            <person name="Zhang Y."/>
            <person name="Obille A."/>
            <person name="Becker A."/>
            <person name="Abrahante J.E."/>
            <person name="Garbe J."/>
            <person name="Badalamenti J.P."/>
            <person name="Herman A."/>
            <person name="Mangelson H."/>
            <person name="Liachko I."/>
            <person name="Sullivan S."/>
            <person name="Sone E.D."/>
            <person name="Koren S."/>
            <person name="Silverstein K.A.T."/>
            <person name="Beckman K.B."/>
            <person name="Gohl D.M."/>
        </authorList>
    </citation>
    <scope>NUCLEOTIDE SEQUENCE</scope>
    <source>
        <strain evidence="2">Duluth1</strain>
        <tissue evidence="2">Whole animal</tissue>
    </source>
</reference>
<feature type="compositionally biased region" description="Basic and acidic residues" evidence="1">
    <location>
        <begin position="53"/>
        <end position="64"/>
    </location>
</feature>
<sequence length="75" mass="7650">MSYSLSYLQGCSPPLPLPWGAPLPLSPRTLPLSPPVVGPPLPAQALGTGPGADLDRGPELELGREAPLSANRPGS</sequence>
<name>A0A9D4JK28_DREPO</name>
<comment type="caution">
    <text evidence="2">The sequence shown here is derived from an EMBL/GenBank/DDBJ whole genome shotgun (WGS) entry which is preliminary data.</text>
</comment>
<protein>
    <submittedName>
        <fullName evidence="2">Uncharacterized protein</fullName>
    </submittedName>
</protein>
<keyword evidence="3" id="KW-1185">Reference proteome</keyword>
<evidence type="ECO:0000313" key="2">
    <source>
        <dbReference type="EMBL" id="KAH3811698.1"/>
    </source>
</evidence>
<reference evidence="2" key="2">
    <citation type="submission" date="2020-11" db="EMBL/GenBank/DDBJ databases">
        <authorList>
            <person name="McCartney M.A."/>
            <person name="Auch B."/>
            <person name="Kono T."/>
            <person name="Mallez S."/>
            <person name="Becker A."/>
            <person name="Gohl D.M."/>
            <person name="Silverstein K.A.T."/>
            <person name="Koren S."/>
            <person name="Bechman K.B."/>
            <person name="Herman A."/>
            <person name="Abrahante J.E."/>
            <person name="Garbe J."/>
        </authorList>
    </citation>
    <scope>NUCLEOTIDE SEQUENCE</scope>
    <source>
        <strain evidence="2">Duluth1</strain>
        <tissue evidence="2">Whole animal</tissue>
    </source>
</reference>